<protein>
    <submittedName>
        <fullName evidence="1">Uncharacterized protein</fullName>
    </submittedName>
</protein>
<reference evidence="1" key="1">
    <citation type="submission" date="2020-02" db="EMBL/GenBank/DDBJ databases">
        <authorList>
            <person name="Meier V. D."/>
        </authorList>
    </citation>
    <scope>NUCLEOTIDE SEQUENCE</scope>
    <source>
        <strain evidence="1">AVDCRST_MAG23</strain>
    </source>
</reference>
<organism evidence="1">
    <name type="scientific">uncultured Sphingosinicella sp</name>
    <dbReference type="NCBI Taxonomy" id="478748"/>
    <lineage>
        <taxon>Bacteria</taxon>
        <taxon>Pseudomonadati</taxon>
        <taxon>Pseudomonadota</taxon>
        <taxon>Alphaproteobacteria</taxon>
        <taxon>Sphingomonadales</taxon>
        <taxon>Sphingosinicellaceae</taxon>
        <taxon>Sphingosinicella</taxon>
        <taxon>environmental samples</taxon>
    </lineage>
</organism>
<dbReference type="EMBL" id="CADCWD010000060">
    <property type="protein sequence ID" value="CAA9538505.1"/>
    <property type="molecule type" value="Genomic_DNA"/>
</dbReference>
<proteinExistence type="predicted"/>
<name>A0A6J4U1P9_9SPHN</name>
<sequence>MDRAYRSARRLDLNPSIYQFLPGPAIGGDGNATAKSK</sequence>
<evidence type="ECO:0000313" key="1">
    <source>
        <dbReference type="EMBL" id="CAA9538505.1"/>
    </source>
</evidence>
<gene>
    <name evidence="1" type="ORF">AVDCRST_MAG23-1656</name>
</gene>
<accession>A0A6J4U1P9</accession>
<dbReference type="AlphaFoldDB" id="A0A6J4U1P9"/>